<evidence type="ECO:0000313" key="4">
    <source>
        <dbReference type="Proteomes" id="UP000263012"/>
    </source>
</evidence>
<evidence type="ECO:0000313" key="3">
    <source>
        <dbReference type="EMBL" id="AUX08297.1"/>
    </source>
</evidence>
<dbReference type="RefSeq" id="WP_133412118.1">
    <property type="nucleotide sequence ID" value="NZ_CP025066.1"/>
</dbReference>
<feature type="compositionally biased region" description="Acidic residues" evidence="1">
    <location>
        <begin position="833"/>
        <end position="852"/>
    </location>
</feature>
<organism evidence="3 4">
    <name type="scientific">Halalkaliarchaeum desulfuricum</name>
    <dbReference type="NCBI Taxonomy" id="2055893"/>
    <lineage>
        <taxon>Archaea</taxon>
        <taxon>Methanobacteriati</taxon>
        <taxon>Methanobacteriota</taxon>
        <taxon>Stenosarchaea group</taxon>
        <taxon>Halobacteria</taxon>
        <taxon>Halobacteriales</taxon>
        <taxon>Haloferacaceae</taxon>
        <taxon>Halalkaliarchaeum</taxon>
    </lineage>
</organism>
<sequence>MLDDPVHPPRRCLLQSIGGIIALSQFTGIGGGQEPGVTVNKDSNDVTLSNEFIGVEFKRENGGIKQIEAHQTNTYLRDPDGPAPAGIWELTFYHPEFDHLSTQSWLSGEPNIQTSQQSDMAQVQLSWDVDVPIRTHEDESYQEMFTGVVTVTTTIFAEEPTLYWTVDIENNASVAIRGVRCPHITNITELDSNGTDAIVAPIRMGRRVENPIPLSHRYAVRYPSGFGTMQFTAYTNPNGGFYFSAQDTGGHMKEFTWASQWTGDEHIHFHHEYKTPQRPGEDISIPYDTVLSPHQGDWYDAADRYREWFGNNGMLPESELSVPDWYRERGATIRGRSYQREEQSDEHDLTFAETAEGIIQARKRLGTPIQFDWWGYQTYGNIGFGDWFPPKEGWESFRETVEELKDHDILPYGITNVANLYESSDVWKEQPEEAETWVRRNPDQSKKSHISSQGIKTFRPHFTSKGWHDVIVENSQIWVEEGAKQLWIDGFPWYKPFRECYAESHEHPPGLFGSWWANECKLKFNKLREKIHEIDDTILFSGEGITDYFLGELDIQHSRDVVIETRGSMGFESEVIPLTQYTFGDFLLMRGILPYWLKTKPFTPTPKYLRLALARSAKWGALPNIRVALRSYHFQQDELYDEDLMEYASRIAWLFSLHGRRFLTGGELLRNVSIESPSTEVTATIGDQTEGEERNFITSSIHSSAWETAEDTERAVLLTNITEETETVYVSLTNHIFEGVDEPLFYVIRNGKYSRLNNADTRKVELELGFNDVVMLVAAPNTDDRDAALNRVVEAQEQFSPNEEGTELIAAQRAFVDGEFDEAISIAEDAIDQATEESDEEAVDSEDLDESQTPEYSDTRVPGFGIGKTLVGLGGTAYFLKRKLNIDKKDNTN</sequence>
<dbReference type="AlphaFoldDB" id="A0A343TGS5"/>
<dbReference type="KEGG" id="hdf:AArcSl_0647"/>
<accession>A0A343TGS5</accession>
<proteinExistence type="predicted"/>
<name>A0A343TGS5_9EURY</name>
<feature type="region of interest" description="Disordered" evidence="1">
    <location>
        <begin position="833"/>
        <end position="860"/>
    </location>
</feature>
<dbReference type="OrthoDB" id="386175at2157"/>
<dbReference type="EMBL" id="CP025066">
    <property type="protein sequence ID" value="AUX08297.1"/>
    <property type="molecule type" value="Genomic_DNA"/>
</dbReference>
<gene>
    <name evidence="3" type="ORF">AArcSl_0647</name>
</gene>
<dbReference type="Pfam" id="PF19773">
    <property type="entry name" value="DUF6259"/>
    <property type="match status" value="1"/>
</dbReference>
<dbReference type="Proteomes" id="UP000263012">
    <property type="component" value="Chromosome"/>
</dbReference>
<protein>
    <recommendedName>
        <fullName evidence="2">DUF6259 domain-containing protein</fullName>
    </recommendedName>
</protein>
<keyword evidence="4" id="KW-1185">Reference proteome</keyword>
<evidence type="ECO:0000259" key="2">
    <source>
        <dbReference type="Pfam" id="PF19773"/>
    </source>
</evidence>
<feature type="domain" description="DUF6259" evidence="2">
    <location>
        <begin position="284"/>
        <end position="595"/>
    </location>
</feature>
<reference evidence="4" key="1">
    <citation type="submission" date="2017-11" db="EMBL/GenBank/DDBJ databases">
        <title>Phenotypic and genomic properties of facultatively anaerobic sulfur-reducing natronoarchaea from hypersaline soda lakes.</title>
        <authorList>
            <person name="Sorokin D.Y."/>
            <person name="Kublanov I.V."/>
            <person name="Roman P."/>
            <person name="Sinninghe Damste J.S."/>
            <person name="Golyshin P.N."/>
            <person name="Rojo D."/>
            <person name="Ciordia S."/>
            <person name="Mena M.D.C."/>
            <person name="Ferrer M."/>
            <person name="Messina E."/>
            <person name="Smedile F."/>
            <person name="La Spada G."/>
            <person name="La Cono V."/>
            <person name="Yakimov M.M."/>
        </authorList>
    </citation>
    <scope>NUCLEOTIDE SEQUENCE [LARGE SCALE GENOMIC DNA]</scope>
    <source>
        <strain evidence="4">AArc-Sl</strain>
    </source>
</reference>
<evidence type="ECO:0000256" key="1">
    <source>
        <dbReference type="SAM" id="MobiDB-lite"/>
    </source>
</evidence>
<dbReference type="GeneID" id="39377304"/>
<dbReference type="InterPro" id="IPR046226">
    <property type="entry name" value="DUF6259"/>
</dbReference>